<sequence length="130" mass="14722">MKKHSPVTVHPQTLLEHNGKGIKRAHYHCPHCDKTILIRNRFTKHVGSHAKRHEAKQVTRDGVSTISNIPDAPSIETSIPNPPSLEQIPPNLEQPETIQNLDDDQKLDEEVSAKRRKKGMSGLWKRNGFT</sequence>
<dbReference type="AlphaFoldDB" id="A0A7D9DI56"/>
<accession>A0A7D9DI56</accession>
<dbReference type="PROSITE" id="PS50157">
    <property type="entry name" value="ZINC_FINGER_C2H2_2"/>
    <property type="match status" value="1"/>
</dbReference>
<evidence type="ECO:0000313" key="2">
    <source>
        <dbReference type="EMBL" id="CAB3985812.1"/>
    </source>
</evidence>
<dbReference type="InterPro" id="IPR013087">
    <property type="entry name" value="Znf_C2H2_type"/>
</dbReference>
<dbReference type="InterPro" id="IPR036236">
    <property type="entry name" value="Znf_C2H2_sf"/>
</dbReference>
<dbReference type="SUPFAM" id="SSF57667">
    <property type="entry name" value="beta-beta-alpha zinc fingers"/>
    <property type="match status" value="1"/>
</dbReference>
<dbReference type="Proteomes" id="UP001152795">
    <property type="component" value="Unassembled WGS sequence"/>
</dbReference>
<feature type="region of interest" description="Disordered" evidence="1">
    <location>
        <begin position="47"/>
        <end position="130"/>
    </location>
</feature>
<dbReference type="EMBL" id="CACRXK020000926">
    <property type="protein sequence ID" value="CAB3985812.1"/>
    <property type="molecule type" value="Genomic_DNA"/>
</dbReference>
<organism evidence="2 3">
    <name type="scientific">Paramuricea clavata</name>
    <name type="common">Red gorgonian</name>
    <name type="synonym">Violescent sea-whip</name>
    <dbReference type="NCBI Taxonomy" id="317549"/>
    <lineage>
        <taxon>Eukaryota</taxon>
        <taxon>Metazoa</taxon>
        <taxon>Cnidaria</taxon>
        <taxon>Anthozoa</taxon>
        <taxon>Octocorallia</taxon>
        <taxon>Malacalcyonacea</taxon>
        <taxon>Plexauridae</taxon>
        <taxon>Paramuricea</taxon>
    </lineage>
</organism>
<protein>
    <submittedName>
        <fullName evidence="2">---NA</fullName>
    </submittedName>
</protein>
<reference evidence="2" key="1">
    <citation type="submission" date="2020-04" db="EMBL/GenBank/DDBJ databases">
        <authorList>
            <person name="Alioto T."/>
            <person name="Alioto T."/>
            <person name="Gomez Garrido J."/>
        </authorList>
    </citation>
    <scope>NUCLEOTIDE SEQUENCE</scope>
    <source>
        <strain evidence="2">A484AB</strain>
    </source>
</reference>
<dbReference type="PROSITE" id="PS00028">
    <property type="entry name" value="ZINC_FINGER_C2H2_1"/>
    <property type="match status" value="1"/>
</dbReference>
<evidence type="ECO:0000256" key="1">
    <source>
        <dbReference type="SAM" id="MobiDB-lite"/>
    </source>
</evidence>
<name>A0A7D9DI56_PARCT</name>
<comment type="caution">
    <text evidence="2">The sequence shown here is derived from an EMBL/GenBank/DDBJ whole genome shotgun (WGS) entry which is preliminary data.</text>
</comment>
<gene>
    <name evidence="2" type="ORF">PACLA_8A007356</name>
</gene>
<proteinExistence type="predicted"/>
<keyword evidence="3" id="KW-1185">Reference proteome</keyword>
<evidence type="ECO:0000313" key="3">
    <source>
        <dbReference type="Proteomes" id="UP001152795"/>
    </source>
</evidence>